<sequence length="138" mass="15565">MEFEAYYACPASPERPAPVPNCEIYVELIPAKSPLNDPRPLACQRISLQIQAFGACAFHACARQSNHIAFSGFDKLRKVFRSFLVGNRKEIYGSLKEERELQNVFRGVLNNFSVDEIKEHKICQPKPFAGFKTVTACP</sequence>
<accession>A0A4C2AEZ9</accession>
<evidence type="ECO:0000313" key="1">
    <source>
        <dbReference type="EMBL" id="GBP97739.1"/>
    </source>
</evidence>
<dbReference type="AlphaFoldDB" id="A0A4C2AEZ9"/>
<dbReference type="Proteomes" id="UP000299102">
    <property type="component" value="Unassembled WGS sequence"/>
</dbReference>
<keyword evidence="2" id="KW-1185">Reference proteome</keyword>
<reference evidence="1 2" key="1">
    <citation type="journal article" date="2019" name="Commun. Biol.">
        <title>The bagworm genome reveals a unique fibroin gene that provides high tensile strength.</title>
        <authorList>
            <person name="Kono N."/>
            <person name="Nakamura H."/>
            <person name="Ohtoshi R."/>
            <person name="Tomita M."/>
            <person name="Numata K."/>
            <person name="Arakawa K."/>
        </authorList>
    </citation>
    <scope>NUCLEOTIDE SEQUENCE [LARGE SCALE GENOMIC DNA]</scope>
</reference>
<organism evidence="1 2">
    <name type="scientific">Eumeta variegata</name>
    <name type="common">Bagworm moth</name>
    <name type="synonym">Eumeta japonica</name>
    <dbReference type="NCBI Taxonomy" id="151549"/>
    <lineage>
        <taxon>Eukaryota</taxon>
        <taxon>Metazoa</taxon>
        <taxon>Ecdysozoa</taxon>
        <taxon>Arthropoda</taxon>
        <taxon>Hexapoda</taxon>
        <taxon>Insecta</taxon>
        <taxon>Pterygota</taxon>
        <taxon>Neoptera</taxon>
        <taxon>Endopterygota</taxon>
        <taxon>Lepidoptera</taxon>
        <taxon>Glossata</taxon>
        <taxon>Ditrysia</taxon>
        <taxon>Tineoidea</taxon>
        <taxon>Psychidae</taxon>
        <taxon>Oiketicinae</taxon>
        <taxon>Eumeta</taxon>
    </lineage>
</organism>
<proteinExistence type="predicted"/>
<name>A0A4C2AEZ9_EUMVA</name>
<dbReference type="EMBL" id="BGZK01002995">
    <property type="protein sequence ID" value="GBP97739.1"/>
    <property type="molecule type" value="Genomic_DNA"/>
</dbReference>
<protein>
    <submittedName>
        <fullName evidence="1">Uncharacterized protein</fullName>
    </submittedName>
</protein>
<gene>
    <name evidence="1" type="ORF">EVAR_70265_1</name>
</gene>
<evidence type="ECO:0000313" key="2">
    <source>
        <dbReference type="Proteomes" id="UP000299102"/>
    </source>
</evidence>
<comment type="caution">
    <text evidence="1">The sequence shown here is derived from an EMBL/GenBank/DDBJ whole genome shotgun (WGS) entry which is preliminary data.</text>
</comment>